<evidence type="ECO:0000256" key="1">
    <source>
        <dbReference type="ARBA" id="ARBA00001917"/>
    </source>
</evidence>
<keyword evidence="6 12" id="KW-0819">tRNA processing</keyword>
<evidence type="ECO:0000256" key="10">
    <source>
        <dbReference type="ARBA" id="ARBA00048205"/>
    </source>
</evidence>
<keyword evidence="8" id="KW-0694">RNA-binding</keyword>
<comment type="catalytic activity">
    <reaction evidence="10">
        <text>a 5,6-dihydrouridine in tRNA + NADP(+) = a uridine in tRNA + NADPH + H(+)</text>
        <dbReference type="Rhea" id="RHEA:23624"/>
        <dbReference type="Rhea" id="RHEA-COMP:13339"/>
        <dbReference type="Rhea" id="RHEA-COMP:13887"/>
        <dbReference type="ChEBI" id="CHEBI:15378"/>
        <dbReference type="ChEBI" id="CHEBI:57783"/>
        <dbReference type="ChEBI" id="CHEBI:58349"/>
        <dbReference type="ChEBI" id="CHEBI:65315"/>
        <dbReference type="ChEBI" id="CHEBI:74443"/>
    </reaction>
</comment>
<keyword evidence="7" id="KW-0521">NADP</keyword>
<dbReference type="InterPro" id="IPR013785">
    <property type="entry name" value="Aldolase_TIM"/>
</dbReference>
<evidence type="ECO:0000256" key="8">
    <source>
        <dbReference type="ARBA" id="ARBA00022884"/>
    </source>
</evidence>
<evidence type="ECO:0000256" key="2">
    <source>
        <dbReference type="ARBA" id="ARBA00002790"/>
    </source>
</evidence>
<dbReference type="GO" id="GO:0017150">
    <property type="term" value="F:tRNA dihydrouridine synthase activity"/>
    <property type="evidence" value="ECO:0007669"/>
    <property type="project" value="InterPro"/>
</dbReference>
<dbReference type="PROSITE" id="PS01136">
    <property type="entry name" value="UPF0034"/>
    <property type="match status" value="1"/>
</dbReference>
<feature type="active site" description="Proton donor" evidence="13">
    <location>
        <position position="99"/>
    </location>
</feature>
<evidence type="ECO:0000256" key="9">
    <source>
        <dbReference type="ARBA" id="ARBA00023002"/>
    </source>
</evidence>
<dbReference type="NCBIfam" id="TIGR00737">
    <property type="entry name" value="nifR3_yhdG"/>
    <property type="match status" value="1"/>
</dbReference>
<dbReference type="PANTHER" id="PTHR45846">
    <property type="entry name" value="TRNA-DIHYDROURIDINE(47) SYNTHASE [NAD(P)(+)]-LIKE"/>
    <property type="match status" value="1"/>
</dbReference>
<evidence type="ECO:0000256" key="4">
    <source>
        <dbReference type="ARBA" id="ARBA00022630"/>
    </source>
</evidence>
<keyword evidence="4 12" id="KW-0285">Flavoprotein</keyword>
<evidence type="ECO:0000313" key="16">
    <source>
        <dbReference type="EMBL" id="BED93019.1"/>
    </source>
</evidence>
<feature type="binding site" evidence="14">
    <location>
        <position position="138"/>
    </location>
    <ligand>
        <name>FMN</name>
        <dbReference type="ChEBI" id="CHEBI:58210"/>
    </ligand>
</feature>
<dbReference type="EC" id="1.3.1.-" evidence="12"/>
<dbReference type="InterPro" id="IPR035587">
    <property type="entry name" value="DUS-like_FMN-bd"/>
</dbReference>
<evidence type="ECO:0000256" key="11">
    <source>
        <dbReference type="ARBA" id="ARBA00048802"/>
    </source>
</evidence>
<dbReference type="SUPFAM" id="SSF51395">
    <property type="entry name" value="FMN-linked oxidoreductases"/>
    <property type="match status" value="1"/>
</dbReference>
<comment type="similarity">
    <text evidence="12">Belongs to the dus family.</text>
</comment>
<reference evidence="16" key="1">
    <citation type="journal article" date="2023" name="ISME J.">
        <title>Emergence of putative energy parasites within Clostridia revealed by genome analysis of a novel endosymbiotic clade.</title>
        <authorList>
            <person name="Takahashi K."/>
            <person name="Kuwahara H."/>
            <person name="Horikawa Y."/>
            <person name="Izawa K."/>
            <person name="Kato D."/>
            <person name="Inagaki T."/>
            <person name="Yuki M."/>
            <person name="Ohkuma M."/>
            <person name="Hongoh Y."/>
        </authorList>
    </citation>
    <scope>NUCLEOTIDE SEQUENCE</scope>
    <source>
        <strain evidence="16">RsTa-C01</strain>
    </source>
</reference>
<feature type="binding site" evidence="14">
    <location>
        <begin position="223"/>
        <end position="224"/>
    </location>
    <ligand>
        <name>FMN</name>
        <dbReference type="ChEBI" id="CHEBI:58210"/>
    </ligand>
</feature>
<comment type="catalytic activity">
    <reaction evidence="11">
        <text>a 5,6-dihydrouridine in tRNA + NAD(+) = a uridine in tRNA + NADH + H(+)</text>
        <dbReference type="Rhea" id="RHEA:54452"/>
        <dbReference type="Rhea" id="RHEA-COMP:13339"/>
        <dbReference type="Rhea" id="RHEA-COMP:13887"/>
        <dbReference type="ChEBI" id="CHEBI:15378"/>
        <dbReference type="ChEBI" id="CHEBI:57540"/>
        <dbReference type="ChEBI" id="CHEBI:57945"/>
        <dbReference type="ChEBI" id="CHEBI:65315"/>
        <dbReference type="ChEBI" id="CHEBI:74443"/>
    </reaction>
</comment>
<dbReference type="GO" id="GO:0000049">
    <property type="term" value="F:tRNA binding"/>
    <property type="evidence" value="ECO:0007669"/>
    <property type="project" value="UniProtKB-KW"/>
</dbReference>
<feature type="domain" description="DUS-like FMN-binding" evidence="15">
    <location>
        <begin position="11"/>
        <end position="309"/>
    </location>
</feature>
<dbReference type="InterPro" id="IPR024036">
    <property type="entry name" value="tRNA-dHydroUridine_Synthase_C"/>
</dbReference>
<dbReference type="KEGG" id="ptrh:RsTaC01_0960"/>
<feature type="binding site" evidence="14">
    <location>
        <begin position="14"/>
        <end position="16"/>
    </location>
    <ligand>
        <name>FMN</name>
        <dbReference type="ChEBI" id="CHEBI:58210"/>
    </ligand>
</feature>
<dbReference type="PIRSF" id="PIRSF006621">
    <property type="entry name" value="Dus"/>
    <property type="match status" value="1"/>
</dbReference>
<evidence type="ECO:0000256" key="7">
    <source>
        <dbReference type="ARBA" id="ARBA00022857"/>
    </source>
</evidence>
<dbReference type="GO" id="GO:0050660">
    <property type="term" value="F:flavin adenine dinucleotide binding"/>
    <property type="evidence" value="ECO:0007669"/>
    <property type="project" value="InterPro"/>
</dbReference>
<evidence type="ECO:0000256" key="12">
    <source>
        <dbReference type="PIRNR" id="PIRNR006621"/>
    </source>
</evidence>
<keyword evidence="5 12" id="KW-0288">FMN</keyword>
<evidence type="ECO:0000259" key="15">
    <source>
        <dbReference type="Pfam" id="PF01207"/>
    </source>
</evidence>
<comment type="function">
    <text evidence="2 12">Catalyzes the synthesis of 5,6-dihydrouridine (D), a modified base found in the D-loop of most tRNAs, via the reduction of the C5-C6 double bond in target uridines.</text>
</comment>
<gene>
    <name evidence="16" type="ORF">RsTaC01_0960</name>
</gene>
<accession>A0AA48I0E6</accession>
<dbReference type="EMBL" id="AP027925">
    <property type="protein sequence ID" value="BED93019.1"/>
    <property type="molecule type" value="Genomic_DNA"/>
</dbReference>
<evidence type="ECO:0000256" key="13">
    <source>
        <dbReference type="PIRSR" id="PIRSR006621-1"/>
    </source>
</evidence>
<dbReference type="InterPro" id="IPR004652">
    <property type="entry name" value="DusB-like"/>
</dbReference>
<protein>
    <recommendedName>
        <fullName evidence="12">tRNA-dihydrouridine synthase</fullName>
        <ecNumber evidence="12">1.3.1.-</ecNumber>
    </recommendedName>
</protein>
<keyword evidence="14" id="KW-0547">Nucleotide-binding</keyword>
<feature type="binding site" evidence="14">
    <location>
        <position position="168"/>
    </location>
    <ligand>
        <name>FMN</name>
        <dbReference type="ChEBI" id="CHEBI:58210"/>
    </ligand>
</feature>
<dbReference type="InterPro" id="IPR001269">
    <property type="entry name" value="DUS_fam"/>
</dbReference>
<dbReference type="CDD" id="cd02801">
    <property type="entry name" value="DUS_like_FMN"/>
    <property type="match status" value="1"/>
</dbReference>
<dbReference type="PANTHER" id="PTHR45846:SF1">
    <property type="entry name" value="TRNA-DIHYDROURIDINE(47) SYNTHASE [NAD(P)(+)]-LIKE"/>
    <property type="match status" value="1"/>
</dbReference>
<feature type="binding site" evidence="14">
    <location>
        <position position="68"/>
    </location>
    <ligand>
        <name>FMN</name>
        <dbReference type="ChEBI" id="CHEBI:58210"/>
    </ligand>
</feature>
<dbReference type="Gene3D" id="3.20.20.70">
    <property type="entry name" value="Aldolase class I"/>
    <property type="match status" value="1"/>
</dbReference>
<dbReference type="Gene3D" id="1.10.1200.80">
    <property type="entry name" value="Putative flavin oxidoreducatase, domain 2"/>
    <property type="match status" value="1"/>
</dbReference>
<organism evidence="16">
    <name type="scientific">Candidatus Paraimprobicoccus trichonymphae</name>
    <dbReference type="NCBI Taxonomy" id="3033793"/>
    <lineage>
        <taxon>Bacteria</taxon>
        <taxon>Bacillati</taxon>
        <taxon>Bacillota</taxon>
        <taxon>Clostridia</taxon>
        <taxon>Candidatus Paraimprobicoccus</taxon>
    </lineage>
</organism>
<name>A0AA48I0E6_9FIRM</name>
<evidence type="ECO:0000256" key="6">
    <source>
        <dbReference type="ARBA" id="ARBA00022694"/>
    </source>
</evidence>
<dbReference type="AlphaFoldDB" id="A0AA48I0E6"/>
<evidence type="ECO:0000256" key="3">
    <source>
        <dbReference type="ARBA" id="ARBA00022555"/>
    </source>
</evidence>
<evidence type="ECO:0000256" key="5">
    <source>
        <dbReference type="ARBA" id="ARBA00022643"/>
    </source>
</evidence>
<evidence type="ECO:0000256" key="14">
    <source>
        <dbReference type="PIRSR" id="PIRSR006621-2"/>
    </source>
</evidence>
<proteinExistence type="inferred from homology"/>
<keyword evidence="9 12" id="KW-0560">Oxidoreductase</keyword>
<sequence length="325" mass="36514">MNNFKKFGKTILAPMAGITDMAFREICAELGASYFTSEMVSAKAMVYKNYKTLDLIKSSDKENFFVVQLFGNEPEIFREAVIILKNLYNINLININMGCPAKKIVKTGAGAALLLNPNLCGKIVKSITDLKNIDLTVKIRSGWDSNNITAAEIAKQSEFFGANAIIVHGRTRSQMYSGKVDLEIIKKVKSSVKIPVIGNGDVNSIKSAVNMLNYTKCDSLAIGRGALGNPWIFNQINEFLEKNVVSEPISIEEKVKTLKKHIYKLFKYKPEKTAINDSKKNICYYLKNFKNASKFKSEVFLTKNKNQIIDFVENLIKIYSQKIES</sequence>
<dbReference type="InterPro" id="IPR018517">
    <property type="entry name" value="tRNA_hU_synthase_CS"/>
</dbReference>
<comment type="cofactor">
    <cofactor evidence="1 12 14">
        <name>FMN</name>
        <dbReference type="ChEBI" id="CHEBI:58210"/>
    </cofactor>
</comment>
<keyword evidence="3" id="KW-0820">tRNA-binding</keyword>
<dbReference type="Pfam" id="PF01207">
    <property type="entry name" value="Dus"/>
    <property type="match status" value="1"/>
</dbReference>
<dbReference type="Proteomes" id="UP001335720">
    <property type="component" value="Chromosome"/>
</dbReference>